<dbReference type="AlphaFoldDB" id="A0A916X8N0"/>
<evidence type="ECO:0000313" key="2">
    <source>
        <dbReference type="Proteomes" id="UP000637002"/>
    </source>
</evidence>
<protein>
    <submittedName>
        <fullName evidence="1">Uncharacterized protein</fullName>
    </submittedName>
</protein>
<keyword evidence="2" id="KW-1185">Reference proteome</keyword>
<dbReference type="EMBL" id="BMGG01000002">
    <property type="protein sequence ID" value="GGC55090.1"/>
    <property type="molecule type" value="Genomic_DNA"/>
</dbReference>
<sequence>MVTIIQPAGVPIGVVATAIVSATVAQKSSPAAVLRHLFKAPAQEQRLVAQNRRRV</sequence>
<dbReference type="RefSeq" id="WP_188608276.1">
    <property type="nucleotide sequence ID" value="NZ_BMGG01000002.1"/>
</dbReference>
<gene>
    <name evidence="1" type="ORF">GCM10010994_12480</name>
</gene>
<reference evidence="1" key="1">
    <citation type="journal article" date="2014" name="Int. J. Syst. Evol. Microbiol.">
        <title>Complete genome sequence of Corynebacterium casei LMG S-19264T (=DSM 44701T), isolated from a smear-ripened cheese.</title>
        <authorList>
            <consortium name="US DOE Joint Genome Institute (JGI-PGF)"/>
            <person name="Walter F."/>
            <person name="Albersmeier A."/>
            <person name="Kalinowski J."/>
            <person name="Ruckert C."/>
        </authorList>
    </citation>
    <scope>NUCLEOTIDE SEQUENCE</scope>
    <source>
        <strain evidence="1">CGMCC 1.12919</strain>
    </source>
</reference>
<dbReference type="Proteomes" id="UP000637002">
    <property type="component" value="Unassembled WGS sequence"/>
</dbReference>
<organism evidence="1 2">
    <name type="scientific">Chelatococcus reniformis</name>
    <dbReference type="NCBI Taxonomy" id="1494448"/>
    <lineage>
        <taxon>Bacteria</taxon>
        <taxon>Pseudomonadati</taxon>
        <taxon>Pseudomonadota</taxon>
        <taxon>Alphaproteobacteria</taxon>
        <taxon>Hyphomicrobiales</taxon>
        <taxon>Chelatococcaceae</taxon>
        <taxon>Chelatococcus</taxon>
    </lineage>
</organism>
<accession>A0A916X8N0</accession>
<comment type="caution">
    <text evidence="1">The sequence shown here is derived from an EMBL/GenBank/DDBJ whole genome shotgun (WGS) entry which is preliminary data.</text>
</comment>
<proteinExistence type="predicted"/>
<reference evidence="1" key="2">
    <citation type="submission" date="2020-09" db="EMBL/GenBank/DDBJ databases">
        <authorList>
            <person name="Sun Q."/>
            <person name="Zhou Y."/>
        </authorList>
    </citation>
    <scope>NUCLEOTIDE SEQUENCE</scope>
    <source>
        <strain evidence="1">CGMCC 1.12919</strain>
    </source>
</reference>
<evidence type="ECO:0000313" key="1">
    <source>
        <dbReference type="EMBL" id="GGC55090.1"/>
    </source>
</evidence>
<name>A0A916X8N0_9HYPH</name>